<dbReference type="STRING" id="1392250.A0A2I2G5W3"/>
<dbReference type="AlphaFoldDB" id="A0A2I2G5W3"/>
<keyword evidence="2" id="KW-1185">Reference proteome</keyword>
<evidence type="ECO:0000313" key="1">
    <source>
        <dbReference type="EMBL" id="PLB48259.1"/>
    </source>
</evidence>
<dbReference type="Proteomes" id="UP000234275">
    <property type="component" value="Unassembled WGS sequence"/>
</dbReference>
<accession>A0A2I2G5W3</accession>
<dbReference type="EMBL" id="MSFO01000005">
    <property type="protein sequence ID" value="PLB48259.1"/>
    <property type="molecule type" value="Genomic_DNA"/>
</dbReference>
<dbReference type="OrthoDB" id="4491087at2759"/>
<reference evidence="1 2" key="1">
    <citation type="submission" date="2016-12" db="EMBL/GenBank/DDBJ databases">
        <title>The genomes of Aspergillus section Nigri reveals drivers in fungal speciation.</title>
        <authorList>
            <consortium name="DOE Joint Genome Institute"/>
            <person name="Vesth T.C."/>
            <person name="Nybo J."/>
            <person name="Theobald S."/>
            <person name="Brandl J."/>
            <person name="Frisvad J.C."/>
            <person name="Nielsen K.F."/>
            <person name="Lyhne E.K."/>
            <person name="Kogle M.E."/>
            <person name="Kuo A."/>
            <person name="Riley R."/>
            <person name="Clum A."/>
            <person name="Nolan M."/>
            <person name="Lipzen A."/>
            <person name="Salamov A."/>
            <person name="Henrissat B."/>
            <person name="Wiebenga A."/>
            <person name="De Vries R.P."/>
            <person name="Grigoriev I.V."/>
            <person name="Mortensen U.H."/>
            <person name="Andersen M.R."/>
            <person name="Baker S.E."/>
        </authorList>
    </citation>
    <scope>NUCLEOTIDE SEQUENCE [LARGE SCALE GENOMIC DNA]</scope>
    <source>
        <strain evidence="1 2">IBT 23096</strain>
    </source>
</reference>
<evidence type="ECO:0000313" key="2">
    <source>
        <dbReference type="Proteomes" id="UP000234275"/>
    </source>
</evidence>
<proteinExistence type="predicted"/>
<dbReference type="GeneID" id="36561090"/>
<sequence length="162" mass="18857">MEFLTEAETDFTDMIDQAMDARKLACVVPCRTEKPLSVEVDWDLWKISSAPLRDIELIKACYVDYRCTGMLLCYTDNKRCILGQWYESTRMQPDIQEMFLQHDEILRFYFARDDQNQLVTHVKALPDTAPVETEVVSIDIVDGDEIIWMFSGDHDIIYNGSE</sequence>
<dbReference type="VEuPathDB" id="FungiDB:P170DRAFT_476884"/>
<gene>
    <name evidence="1" type="ORF">P170DRAFT_476884</name>
</gene>
<dbReference type="RefSeq" id="XP_024703561.1">
    <property type="nucleotide sequence ID" value="XM_024853392.1"/>
</dbReference>
<comment type="caution">
    <text evidence="1">The sequence shown here is derived from an EMBL/GenBank/DDBJ whole genome shotgun (WGS) entry which is preliminary data.</text>
</comment>
<protein>
    <submittedName>
        <fullName evidence="1">Uncharacterized protein</fullName>
    </submittedName>
</protein>
<organism evidence="1 2">
    <name type="scientific">Aspergillus steynii IBT 23096</name>
    <dbReference type="NCBI Taxonomy" id="1392250"/>
    <lineage>
        <taxon>Eukaryota</taxon>
        <taxon>Fungi</taxon>
        <taxon>Dikarya</taxon>
        <taxon>Ascomycota</taxon>
        <taxon>Pezizomycotina</taxon>
        <taxon>Eurotiomycetes</taxon>
        <taxon>Eurotiomycetidae</taxon>
        <taxon>Eurotiales</taxon>
        <taxon>Aspergillaceae</taxon>
        <taxon>Aspergillus</taxon>
        <taxon>Aspergillus subgen. Circumdati</taxon>
    </lineage>
</organism>
<name>A0A2I2G5W3_9EURO</name>